<dbReference type="PIRSF" id="PIRSF006603">
    <property type="entry name" value="DinF"/>
    <property type="match status" value="1"/>
</dbReference>
<dbReference type="InterPro" id="IPR051327">
    <property type="entry name" value="MATE_MepA_subfamily"/>
</dbReference>
<feature type="transmembrane region" description="Helical" evidence="10">
    <location>
        <begin position="413"/>
        <end position="432"/>
    </location>
</feature>
<dbReference type="InterPro" id="IPR045070">
    <property type="entry name" value="MATE_MepA-like"/>
</dbReference>
<feature type="transmembrane region" description="Helical" evidence="10">
    <location>
        <begin position="14"/>
        <end position="34"/>
    </location>
</feature>
<dbReference type="PANTHER" id="PTHR43823:SF3">
    <property type="entry name" value="MULTIDRUG EXPORT PROTEIN MEPA"/>
    <property type="match status" value="1"/>
</dbReference>
<reference evidence="11 12" key="1">
    <citation type="submission" date="2015-04" db="EMBL/GenBank/DDBJ databases">
        <title>Microcin producing Clostridium sp. JC272T.</title>
        <authorList>
            <person name="Jyothsna T."/>
            <person name="Sasikala C."/>
            <person name="Ramana C."/>
        </authorList>
    </citation>
    <scope>NUCLEOTIDE SEQUENCE [LARGE SCALE GENOMIC DNA]</scope>
    <source>
        <strain evidence="11 12">JC272</strain>
    </source>
</reference>
<feature type="transmembrane region" description="Helical" evidence="10">
    <location>
        <begin position="316"/>
        <end position="338"/>
    </location>
</feature>
<sequence>MEEVFMKKQNYKEFLRYVFPSIITMIFLSFYTTIDGFFVSRYVNSDALASINIIIPITCVVFGIAVMLATGSGALVGIKLGEKNIKGANELFSFVTVVLISIGVVLTILGVIFLDPILRFLGTTDILYPYAKSYGVVTVLMTIPMMLKLYFEYYARVDGSPKVSLLMSSLGLVLNIVFDFLFIVVFDMGILGAGLGTYIAITISGIIGILYFKGENSNLEFTKPKVNFKELFNSCYNGSSEMFTELSTGITTFLFNKNILTFSGENGVAAMSIIIYIYYFFIAVYFGIAVGIGPMISYNFGAENKEKIKESLKHSFVTIGWSSIVIFLISIIGGKYIISIFTNDLEVYTIATSGIKLFSYGFLIIGTNIFMSGYFTAIGDGQISAIISVLRSLVFVVVTITILPKFIGLNGIWLAIPIAELLTIFFSITFYFRKGTRAYRNQ</sequence>
<protein>
    <recommendedName>
        <fullName evidence="3">Multidrug export protein MepA</fullName>
    </recommendedName>
</protein>
<dbReference type="InterPro" id="IPR002528">
    <property type="entry name" value="MATE_fam"/>
</dbReference>
<feature type="transmembrane region" description="Helical" evidence="10">
    <location>
        <begin position="163"/>
        <end position="184"/>
    </location>
</feature>
<accession>A0A0M3DHW3</accession>
<evidence type="ECO:0000256" key="5">
    <source>
        <dbReference type="ARBA" id="ARBA00022475"/>
    </source>
</evidence>
<dbReference type="AlphaFoldDB" id="A0A0M3DHW3"/>
<evidence type="ECO:0000256" key="3">
    <source>
        <dbReference type="ARBA" id="ARBA00022106"/>
    </source>
</evidence>
<feature type="transmembrane region" description="Helical" evidence="10">
    <location>
        <begin position="358"/>
        <end position="377"/>
    </location>
</feature>
<evidence type="ECO:0000256" key="10">
    <source>
        <dbReference type="SAM" id="Phobius"/>
    </source>
</evidence>
<keyword evidence="9" id="KW-0046">Antibiotic resistance</keyword>
<evidence type="ECO:0000256" key="4">
    <source>
        <dbReference type="ARBA" id="ARBA00022448"/>
    </source>
</evidence>
<dbReference type="PANTHER" id="PTHR43823">
    <property type="entry name" value="SPORULATION PROTEIN YKVU"/>
    <property type="match status" value="1"/>
</dbReference>
<evidence type="ECO:0000313" key="12">
    <source>
        <dbReference type="Proteomes" id="UP000034407"/>
    </source>
</evidence>
<feature type="transmembrane region" description="Helical" evidence="10">
    <location>
        <begin position="190"/>
        <end position="212"/>
    </location>
</feature>
<evidence type="ECO:0000256" key="6">
    <source>
        <dbReference type="ARBA" id="ARBA00022692"/>
    </source>
</evidence>
<dbReference type="GO" id="GO:0005886">
    <property type="term" value="C:plasma membrane"/>
    <property type="evidence" value="ECO:0007669"/>
    <property type="project" value="UniProtKB-SubCell"/>
</dbReference>
<dbReference type="GO" id="GO:0042910">
    <property type="term" value="F:xenobiotic transmembrane transporter activity"/>
    <property type="evidence" value="ECO:0007669"/>
    <property type="project" value="InterPro"/>
</dbReference>
<feature type="transmembrane region" description="Helical" evidence="10">
    <location>
        <begin position="389"/>
        <end position="407"/>
    </location>
</feature>
<dbReference type="GO" id="GO:0015297">
    <property type="term" value="F:antiporter activity"/>
    <property type="evidence" value="ECO:0007669"/>
    <property type="project" value="InterPro"/>
</dbReference>
<dbReference type="InterPro" id="IPR048279">
    <property type="entry name" value="MdtK-like"/>
</dbReference>
<keyword evidence="4" id="KW-0813">Transport</keyword>
<feature type="transmembrane region" description="Helical" evidence="10">
    <location>
        <begin position="134"/>
        <end position="151"/>
    </location>
</feature>
<feature type="transmembrane region" description="Helical" evidence="10">
    <location>
        <begin position="54"/>
        <end position="78"/>
    </location>
</feature>
<dbReference type="PATRIC" id="fig|1629550.3.peg.1720"/>
<name>A0A0M3DHW3_9FIRM</name>
<evidence type="ECO:0000256" key="9">
    <source>
        <dbReference type="ARBA" id="ARBA00023251"/>
    </source>
</evidence>
<keyword evidence="7 10" id="KW-1133">Transmembrane helix</keyword>
<dbReference type="NCBIfam" id="TIGR00797">
    <property type="entry name" value="matE"/>
    <property type="match status" value="1"/>
</dbReference>
<evidence type="ECO:0000256" key="7">
    <source>
        <dbReference type="ARBA" id="ARBA00022989"/>
    </source>
</evidence>
<dbReference type="RefSeq" id="WP_046823374.1">
    <property type="nucleotide sequence ID" value="NZ_JBCLWQ010000002.1"/>
</dbReference>
<evidence type="ECO:0000256" key="2">
    <source>
        <dbReference type="ARBA" id="ARBA00008417"/>
    </source>
</evidence>
<keyword evidence="12" id="KW-1185">Reference proteome</keyword>
<comment type="subcellular location">
    <subcellularLocation>
        <location evidence="1">Cell membrane</location>
        <topology evidence="1">Multi-pass membrane protein</topology>
    </subcellularLocation>
</comment>
<evidence type="ECO:0000256" key="1">
    <source>
        <dbReference type="ARBA" id="ARBA00004651"/>
    </source>
</evidence>
<keyword evidence="5" id="KW-1003">Cell membrane</keyword>
<dbReference type="GO" id="GO:0046677">
    <property type="term" value="P:response to antibiotic"/>
    <property type="evidence" value="ECO:0007669"/>
    <property type="project" value="UniProtKB-KW"/>
</dbReference>
<proteinExistence type="inferred from homology"/>
<dbReference type="Pfam" id="PF01554">
    <property type="entry name" value="MatE"/>
    <property type="match status" value="2"/>
</dbReference>
<dbReference type="EMBL" id="LBBT01000227">
    <property type="protein sequence ID" value="KKY00957.1"/>
    <property type="molecule type" value="Genomic_DNA"/>
</dbReference>
<organism evidence="11 12">
    <name type="scientific">Paraclostridium benzoelyticum</name>
    <dbReference type="NCBI Taxonomy" id="1629550"/>
    <lineage>
        <taxon>Bacteria</taxon>
        <taxon>Bacillati</taxon>
        <taxon>Bacillota</taxon>
        <taxon>Clostridia</taxon>
        <taxon>Peptostreptococcales</taxon>
        <taxon>Peptostreptococcaceae</taxon>
        <taxon>Paraclostridium</taxon>
    </lineage>
</organism>
<feature type="transmembrane region" description="Helical" evidence="10">
    <location>
        <begin position="90"/>
        <end position="114"/>
    </location>
</feature>
<dbReference type="CDD" id="cd13143">
    <property type="entry name" value="MATE_MepA_like"/>
    <property type="match status" value="1"/>
</dbReference>
<keyword evidence="8 10" id="KW-0472">Membrane</keyword>
<comment type="similarity">
    <text evidence="2">Belongs to the multi antimicrobial extrusion (MATE) (TC 2.A.66.1) family. MepA subfamily.</text>
</comment>
<gene>
    <name evidence="11" type="ORF">VN21_11310</name>
</gene>
<evidence type="ECO:0000256" key="8">
    <source>
        <dbReference type="ARBA" id="ARBA00023136"/>
    </source>
</evidence>
<feature type="transmembrane region" description="Helical" evidence="10">
    <location>
        <begin position="275"/>
        <end position="296"/>
    </location>
</feature>
<comment type="caution">
    <text evidence="11">The sequence shown here is derived from an EMBL/GenBank/DDBJ whole genome shotgun (WGS) entry which is preliminary data.</text>
</comment>
<keyword evidence="6 10" id="KW-0812">Transmembrane</keyword>
<evidence type="ECO:0000313" key="11">
    <source>
        <dbReference type="EMBL" id="KKY00957.1"/>
    </source>
</evidence>
<dbReference type="OrthoDB" id="9808954at2"/>
<dbReference type="Proteomes" id="UP000034407">
    <property type="component" value="Unassembled WGS sequence"/>
</dbReference>